<feature type="compositionally biased region" description="Pro residues" evidence="9">
    <location>
        <begin position="1035"/>
        <end position="1048"/>
    </location>
</feature>
<reference evidence="15" key="1">
    <citation type="submission" date="2021-01" db="EMBL/GenBank/DDBJ databases">
        <authorList>
            <person name="Corre E."/>
            <person name="Pelletier E."/>
            <person name="Niang G."/>
            <person name="Scheremetjew M."/>
            <person name="Finn R."/>
            <person name="Kale V."/>
            <person name="Holt S."/>
            <person name="Cochrane G."/>
            <person name="Meng A."/>
            <person name="Brown T."/>
            <person name="Cohen L."/>
        </authorList>
    </citation>
    <scope>NUCLEOTIDE SEQUENCE</scope>
    <source>
        <strain evidence="15">308</strain>
    </source>
</reference>
<evidence type="ECO:0000313" key="14">
    <source>
        <dbReference type="EMBL" id="CAD8884256.1"/>
    </source>
</evidence>
<keyword evidence="10" id="KW-1133">Transmembrane helix</keyword>
<keyword evidence="8" id="KW-0863">Zinc-finger</keyword>
<feature type="domain" description="Protein kinase" evidence="11">
    <location>
        <begin position="486"/>
        <end position="807"/>
    </location>
</feature>
<dbReference type="InterPro" id="IPR045133">
    <property type="entry name" value="IRE1/2-like"/>
</dbReference>
<dbReference type="PROSITE" id="PS50103">
    <property type="entry name" value="ZF_C3H1"/>
    <property type="match status" value="1"/>
</dbReference>
<dbReference type="GO" id="GO:0005524">
    <property type="term" value="F:ATP binding"/>
    <property type="evidence" value="ECO:0007669"/>
    <property type="project" value="UniProtKB-KW"/>
</dbReference>
<feature type="domain" description="KEN" evidence="13">
    <location>
        <begin position="810"/>
        <end position="944"/>
    </location>
</feature>
<feature type="compositionally biased region" description="Basic residues" evidence="9">
    <location>
        <begin position="1232"/>
        <end position="1243"/>
    </location>
</feature>
<evidence type="ECO:0000256" key="9">
    <source>
        <dbReference type="SAM" id="MobiDB-lite"/>
    </source>
</evidence>
<keyword evidence="2" id="KW-0723">Serine/threonine-protein kinase</keyword>
<dbReference type="PANTHER" id="PTHR13954">
    <property type="entry name" value="IRE1-RELATED"/>
    <property type="match status" value="1"/>
</dbReference>
<dbReference type="InterPro" id="IPR038357">
    <property type="entry name" value="KEN_sf"/>
</dbReference>
<dbReference type="GO" id="GO:0036498">
    <property type="term" value="P:IRE1-mediated unfolded protein response"/>
    <property type="evidence" value="ECO:0007669"/>
    <property type="project" value="TreeGrafter"/>
</dbReference>
<evidence type="ECO:0000256" key="6">
    <source>
        <dbReference type="ARBA" id="ARBA00022777"/>
    </source>
</evidence>
<keyword evidence="5" id="KW-0547">Nucleotide-binding</keyword>
<keyword evidence="8" id="KW-0862">Zinc</keyword>
<keyword evidence="4" id="KW-0732">Signal</keyword>
<dbReference type="InterPro" id="IPR010513">
    <property type="entry name" value="KEN_dom"/>
</dbReference>
<dbReference type="EC" id="2.7.11.1" evidence="1"/>
<dbReference type="PROSITE" id="PS00108">
    <property type="entry name" value="PROTEIN_KINASE_ST"/>
    <property type="match status" value="1"/>
</dbReference>
<evidence type="ECO:0000256" key="4">
    <source>
        <dbReference type="ARBA" id="ARBA00022729"/>
    </source>
</evidence>
<dbReference type="SUPFAM" id="SSF56112">
    <property type="entry name" value="Protein kinase-like (PK-like)"/>
    <property type="match status" value="1"/>
</dbReference>
<dbReference type="GO" id="GO:0004521">
    <property type="term" value="F:RNA endonuclease activity"/>
    <property type="evidence" value="ECO:0007669"/>
    <property type="project" value="InterPro"/>
</dbReference>
<keyword evidence="6" id="KW-0418">Kinase</keyword>
<keyword evidence="10" id="KW-0472">Membrane</keyword>
<evidence type="ECO:0000313" key="15">
    <source>
        <dbReference type="EMBL" id="CAD8884257.1"/>
    </source>
</evidence>
<proteinExistence type="predicted"/>
<feature type="compositionally biased region" description="Basic and acidic residues" evidence="9">
    <location>
        <begin position="1197"/>
        <end position="1214"/>
    </location>
</feature>
<dbReference type="Gene3D" id="4.10.1000.10">
    <property type="entry name" value="Zinc finger, CCCH-type"/>
    <property type="match status" value="1"/>
</dbReference>
<dbReference type="GO" id="GO:1990604">
    <property type="term" value="C:IRE1-TRAF2-ASK1 complex"/>
    <property type="evidence" value="ECO:0007669"/>
    <property type="project" value="TreeGrafter"/>
</dbReference>
<keyword evidence="10" id="KW-0812">Transmembrane</keyword>
<feature type="transmembrane region" description="Helical" evidence="10">
    <location>
        <begin position="400"/>
        <end position="422"/>
    </location>
</feature>
<evidence type="ECO:0000259" key="12">
    <source>
        <dbReference type="PROSITE" id="PS50103"/>
    </source>
</evidence>
<evidence type="ECO:0000256" key="7">
    <source>
        <dbReference type="ARBA" id="ARBA00022840"/>
    </source>
</evidence>
<feature type="region of interest" description="Disordered" evidence="9">
    <location>
        <begin position="1035"/>
        <end position="1069"/>
    </location>
</feature>
<protein>
    <recommendedName>
        <fullName evidence="1">non-specific serine/threonine protein kinase</fullName>
        <ecNumber evidence="1">2.7.11.1</ecNumber>
    </recommendedName>
</protein>
<feature type="region of interest" description="Disordered" evidence="9">
    <location>
        <begin position="51"/>
        <end position="73"/>
    </location>
</feature>
<dbReference type="SMART" id="SM00580">
    <property type="entry name" value="PUG"/>
    <property type="match status" value="1"/>
</dbReference>
<gene>
    <name evidence="14" type="ORF">CHYS00102_LOCUS11453</name>
    <name evidence="15" type="ORF">CHYS00102_LOCUS11454</name>
</gene>
<dbReference type="Gene3D" id="3.30.200.20">
    <property type="entry name" value="Phosphorylase Kinase, domain 1"/>
    <property type="match status" value="1"/>
</dbReference>
<dbReference type="PROSITE" id="PS51392">
    <property type="entry name" value="KEN"/>
    <property type="match status" value="1"/>
</dbReference>
<evidence type="ECO:0000259" key="13">
    <source>
        <dbReference type="PROSITE" id="PS51392"/>
    </source>
</evidence>
<feature type="region of interest" description="Disordered" evidence="9">
    <location>
        <begin position="350"/>
        <end position="395"/>
    </location>
</feature>
<dbReference type="GO" id="GO:0008270">
    <property type="term" value="F:zinc ion binding"/>
    <property type="evidence" value="ECO:0007669"/>
    <property type="project" value="UniProtKB-KW"/>
</dbReference>
<name>A0A6U5FW69_9STRA</name>
<evidence type="ECO:0000256" key="10">
    <source>
        <dbReference type="SAM" id="Phobius"/>
    </source>
</evidence>
<accession>A0A6U5FW69</accession>
<dbReference type="PANTHER" id="PTHR13954:SF6">
    <property type="entry name" value="NON-SPECIFIC SERINE_THREONINE PROTEIN KINASE"/>
    <property type="match status" value="1"/>
</dbReference>
<dbReference type="SMART" id="SM00220">
    <property type="entry name" value="S_TKc"/>
    <property type="match status" value="1"/>
</dbReference>
<dbReference type="InterPro" id="IPR008271">
    <property type="entry name" value="Ser/Thr_kinase_AS"/>
</dbReference>
<evidence type="ECO:0000256" key="8">
    <source>
        <dbReference type="PROSITE-ProRule" id="PRU00723"/>
    </source>
</evidence>
<dbReference type="Gene3D" id="1.10.510.10">
    <property type="entry name" value="Transferase(Phosphotransferase) domain 1"/>
    <property type="match status" value="1"/>
</dbReference>
<dbReference type="InterPro" id="IPR000571">
    <property type="entry name" value="Znf_CCCH"/>
</dbReference>
<dbReference type="EMBL" id="HBFR01015760">
    <property type="protein sequence ID" value="CAD8884256.1"/>
    <property type="molecule type" value="Transcribed_RNA"/>
</dbReference>
<dbReference type="EMBL" id="HBFR01015762">
    <property type="protein sequence ID" value="CAD8884257.1"/>
    <property type="molecule type" value="Transcribed_RNA"/>
</dbReference>
<dbReference type="InterPro" id="IPR000719">
    <property type="entry name" value="Prot_kinase_dom"/>
</dbReference>
<evidence type="ECO:0000259" key="11">
    <source>
        <dbReference type="PROSITE" id="PS50011"/>
    </source>
</evidence>
<dbReference type="GO" id="GO:0051082">
    <property type="term" value="F:unfolded protein binding"/>
    <property type="evidence" value="ECO:0007669"/>
    <property type="project" value="TreeGrafter"/>
</dbReference>
<dbReference type="Pfam" id="PF00069">
    <property type="entry name" value="Pkinase"/>
    <property type="match status" value="1"/>
</dbReference>
<evidence type="ECO:0000256" key="1">
    <source>
        <dbReference type="ARBA" id="ARBA00012513"/>
    </source>
</evidence>
<dbReference type="Gene3D" id="1.20.1440.180">
    <property type="entry name" value="KEN domain"/>
    <property type="match status" value="1"/>
</dbReference>
<feature type="region of interest" description="Disordered" evidence="9">
    <location>
        <begin position="1179"/>
        <end position="1243"/>
    </location>
</feature>
<evidence type="ECO:0000256" key="5">
    <source>
        <dbReference type="ARBA" id="ARBA00022741"/>
    </source>
</evidence>
<feature type="compositionally biased region" description="Polar residues" evidence="9">
    <location>
        <begin position="352"/>
        <end position="365"/>
    </location>
</feature>
<dbReference type="Pfam" id="PF06479">
    <property type="entry name" value="Ribonuc_2-5A"/>
    <property type="match status" value="1"/>
</dbReference>
<evidence type="ECO:0000256" key="2">
    <source>
        <dbReference type="ARBA" id="ARBA00022527"/>
    </source>
</evidence>
<evidence type="ECO:0000256" key="3">
    <source>
        <dbReference type="ARBA" id="ARBA00022679"/>
    </source>
</evidence>
<dbReference type="GO" id="GO:0006397">
    <property type="term" value="P:mRNA processing"/>
    <property type="evidence" value="ECO:0007669"/>
    <property type="project" value="InterPro"/>
</dbReference>
<keyword evidence="8" id="KW-0479">Metal-binding</keyword>
<dbReference type="AlphaFoldDB" id="A0A6U5FW69"/>
<sequence>MEAVVWIGRADYAVRVHSAGAWKGKGVGGEDDLLLPIAEFGTTDLVSIGDVAGAGDSGGERWEKKKDQDSQTNVKQNNRVVLLVSVDGNTVSLHEDHDGDDVGTAYWETTTLSSAGPIVFCVDGDTGRAVPVHAVPNNNAALPPPDAHASSENMMPVAILSSPIDHLHPKRSFLYAVPLAVPAHYMSSSTVIHSSSSLSPPSNLPHCTSPPAAKVTSRLSTSLSHRSFPLTSQQPAAGGAATIVPPSSTMSCATPPRTNLSVPPVGSTAAPPLSCLQHGRGGKNLHCLVGTTLWIPAAESHLDLPGEHTRRATAAVYYAAQFFSIDEARARREEGGHDVSEEELKRIEGDTEQWSSNQAPPASQDATAGSRGARRRTQFGGTGSDSTLGRKRKQQREKTWVSIMSSWLPPVVALFFVISFEFGRRQRMKKVMVAVPTHTAATALATTTNGHTAHLAPPVVLSPAPSPNTASMFALGHAEMSVGVLRVYPEILGLGGHGTVVYRGNLEGRQVAVKRMLRAYNAAADREISLLIESDGHPNVVRYFLKEVAGEFVYLALELCELSLQDAIVALVKVGEGKGTPKTLDQTVECPKIAPGVQHALWQIARGVRHLHRLHIVHRDLKPQNILLARERGSQQRTAAVNGTDATKGVAAAHSIYRALHQREYIFKISDMGLGKQLTGQSSCGGAIGPCISAVAADVPPSTGVDGAGPGTVGWQAPEVMSRHAVPGPRRSVDIFSLGCIFYAVLLPGTHPYGEWFEREANIMRGRPSMERLLALSAEAHALVKDMLARDPKARPTAAEVCGHPFFWEQARRLSFLCEFSDRLESDHAEQVSDLIFKVERNAAEVVGLAWNTVLDEQLLLNVNKYRAYDPSSVRDCLRLLRNKKHHYNEIPATLKETLGLGCNALGLLRYFEERFSSLLMHCYQICRENLQSDDNFMQKYDIPPLRQPMLATNGFHKRSATPEVVEKPSIQSSPKIDIDLIPKYEPNRHDLCDSPDTIRTTINHTTSIPEEFSAQDTQQTVPLFTPPHAPLPTPCPTITPPAPPPQPDYSTSTLAPSDSSAPAPVPPSAPPLEMVIWTGSEGAKSFNCRGWFRSGDAWQHRTSETLLERRRDVNILRCATEPKFRTRLCNHWDLSGGITCPLRKKNKCVFAHGPLELRVKEGKRGRWGKLVDKDGNHPNPCSCGGEDTLGAAKSTESLRKEEGKWKSQTEKKGKGGGTKHKTGGGGAKHNGSQHKNKSHAKH</sequence>
<dbReference type="PROSITE" id="PS50011">
    <property type="entry name" value="PROTEIN_KINASE_DOM"/>
    <property type="match status" value="1"/>
</dbReference>
<dbReference type="GO" id="GO:0004674">
    <property type="term" value="F:protein serine/threonine kinase activity"/>
    <property type="evidence" value="ECO:0007669"/>
    <property type="project" value="UniProtKB-KW"/>
</dbReference>
<keyword evidence="7" id="KW-0067">ATP-binding</keyword>
<feature type="compositionally biased region" description="Basic and acidic residues" evidence="9">
    <location>
        <begin position="58"/>
        <end position="69"/>
    </location>
</feature>
<feature type="zinc finger region" description="C3H1-type" evidence="8">
    <location>
        <begin position="1124"/>
        <end position="1156"/>
    </location>
</feature>
<keyword evidence="3" id="KW-0808">Transferase</keyword>
<feature type="domain" description="C3H1-type" evidence="12">
    <location>
        <begin position="1124"/>
        <end position="1156"/>
    </location>
</feature>
<dbReference type="InterPro" id="IPR011009">
    <property type="entry name" value="Kinase-like_dom_sf"/>
</dbReference>
<organism evidence="15">
    <name type="scientific">Corethron hystrix</name>
    <dbReference type="NCBI Taxonomy" id="216773"/>
    <lineage>
        <taxon>Eukaryota</taxon>
        <taxon>Sar</taxon>
        <taxon>Stramenopiles</taxon>
        <taxon>Ochrophyta</taxon>
        <taxon>Bacillariophyta</taxon>
        <taxon>Coscinodiscophyceae</taxon>
        <taxon>Corethrophycidae</taxon>
        <taxon>Corethrales</taxon>
        <taxon>Corethraceae</taxon>
        <taxon>Corethron</taxon>
    </lineage>
</organism>
<dbReference type="FunFam" id="3.30.200.20:FF:000077">
    <property type="entry name" value="Putative Serine/threonine-protein kinase/endoribonuclease IRE1"/>
    <property type="match status" value="1"/>
</dbReference>